<evidence type="ECO:0000256" key="5">
    <source>
        <dbReference type="ARBA" id="ARBA00023136"/>
    </source>
</evidence>
<feature type="transmembrane region" description="Helical" evidence="7">
    <location>
        <begin position="89"/>
        <end position="113"/>
    </location>
</feature>
<dbReference type="EMBL" id="JADWDJ010000007">
    <property type="protein sequence ID" value="KAG5277912.1"/>
    <property type="molecule type" value="Genomic_DNA"/>
</dbReference>
<accession>A0AAV6GX04</accession>
<evidence type="ECO:0000256" key="6">
    <source>
        <dbReference type="PIRSR" id="PIRSR002419-1"/>
    </source>
</evidence>
<evidence type="ECO:0000256" key="4">
    <source>
        <dbReference type="ARBA" id="ARBA00022989"/>
    </source>
</evidence>
<dbReference type="PANTHER" id="PTHR19282:SF561">
    <property type="entry name" value="TETRASPANIN"/>
    <property type="match status" value="1"/>
</dbReference>
<comment type="subcellular location">
    <subcellularLocation>
        <location evidence="1 7">Membrane</location>
        <topology evidence="1 7">Multi-pass membrane protein</topology>
    </subcellularLocation>
</comment>
<dbReference type="SUPFAM" id="SSF48652">
    <property type="entry name" value="Tetraspanin"/>
    <property type="match status" value="1"/>
</dbReference>
<dbReference type="PANTHER" id="PTHR19282">
    <property type="entry name" value="TETRASPANIN"/>
    <property type="match status" value="1"/>
</dbReference>
<dbReference type="InterPro" id="IPR008952">
    <property type="entry name" value="Tetraspanin_EC2_sf"/>
</dbReference>
<dbReference type="PIRSF" id="PIRSF002419">
    <property type="entry name" value="Tetraspanin"/>
    <property type="match status" value="1"/>
</dbReference>
<dbReference type="PRINTS" id="PR00259">
    <property type="entry name" value="TMFOUR"/>
</dbReference>
<dbReference type="GO" id="GO:0005886">
    <property type="term" value="C:plasma membrane"/>
    <property type="evidence" value="ECO:0007669"/>
    <property type="project" value="TreeGrafter"/>
</dbReference>
<evidence type="ECO:0000256" key="1">
    <source>
        <dbReference type="ARBA" id="ARBA00004141"/>
    </source>
</evidence>
<sequence length="242" mass="25812">MCCSSLLKILMFIVNGAIFLVGAGLLGMGIWVTVDSASMLGFLDHIEDAPAGLKQLGNVGYLLIGLGVGLTLIGFLGCCGAVKESRCMLLTFFIIVLIIFIAEVAGAIVLFLFQPLVGELLRDIGGKVADSIQTSYGEKEGLSTFWNTTMDELKCCGYNNYTDFTDSPYNTAYTLYPPECCKQDVRCTFANAHSANMTGCFDALVILIEDNAGIVGGVALGIGAVEVFAMIFAMVLYKKAGK</sequence>
<evidence type="ECO:0000256" key="3">
    <source>
        <dbReference type="ARBA" id="ARBA00022692"/>
    </source>
</evidence>
<keyword evidence="4 7" id="KW-1133">Transmembrane helix</keyword>
<comment type="caution">
    <text evidence="8">The sequence shown here is derived from an EMBL/GenBank/DDBJ whole genome shotgun (WGS) entry which is preliminary data.</text>
</comment>
<dbReference type="Pfam" id="PF00335">
    <property type="entry name" value="Tetraspanin"/>
    <property type="match status" value="1"/>
</dbReference>
<comment type="similarity">
    <text evidence="2 7">Belongs to the tetraspanin (TM4SF) family.</text>
</comment>
<dbReference type="InterPro" id="IPR018499">
    <property type="entry name" value="Tetraspanin/Peripherin"/>
</dbReference>
<dbReference type="InterPro" id="IPR000301">
    <property type="entry name" value="Tetraspanin_animals"/>
</dbReference>
<evidence type="ECO:0000313" key="9">
    <source>
        <dbReference type="Proteomes" id="UP000823561"/>
    </source>
</evidence>
<keyword evidence="9" id="KW-1185">Reference proteome</keyword>
<evidence type="ECO:0000256" key="2">
    <source>
        <dbReference type="ARBA" id="ARBA00006840"/>
    </source>
</evidence>
<keyword evidence="5 7" id="KW-0472">Membrane</keyword>
<dbReference type="AlphaFoldDB" id="A0AAV6GX04"/>
<feature type="transmembrane region" description="Helical" evidence="7">
    <location>
        <begin position="59"/>
        <end position="82"/>
    </location>
</feature>
<name>A0AAV6GX04_9TELE</name>
<evidence type="ECO:0000313" key="8">
    <source>
        <dbReference type="EMBL" id="KAG5277912.1"/>
    </source>
</evidence>
<dbReference type="CDD" id="cd03156">
    <property type="entry name" value="uroplakin_I_like_LEL"/>
    <property type="match status" value="1"/>
</dbReference>
<feature type="disulfide bond" evidence="6">
    <location>
        <begin position="156"/>
        <end position="180"/>
    </location>
</feature>
<dbReference type="Proteomes" id="UP000823561">
    <property type="component" value="Chromosome 7"/>
</dbReference>
<feature type="transmembrane region" description="Helical" evidence="7">
    <location>
        <begin position="12"/>
        <end position="34"/>
    </location>
</feature>
<reference evidence="8" key="1">
    <citation type="submission" date="2020-10" db="EMBL/GenBank/DDBJ databases">
        <title>Chromosome-scale genome assembly of the Allis shad, Alosa alosa.</title>
        <authorList>
            <person name="Margot Z."/>
            <person name="Christophe K."/>
            <person name="Cabau C."/>
            <person name="Louis A."/>
            <person name="Berthelot C."/>
            <person name="Parey E."/>
            <person name="Roest Crollius H."/>
            <person name="Montfort J."/>
            <person name="Robinson-Rechavi M."/>
            <person name="Bucao C."/>
            <person name="Bouchez O."/>
            <person name="Gislard M."/>
            <person name="Lluch J."/>
            <person name="Milhes M."/>
            <person name="Lampietro C."/>
            <person name="Lopez Roques C."/>
            <person name="Donnadieu C."/>
            <person name="Braasch I."/>
            <person name="Desvignes T."/>
            <person name="Postlethwait J."/>
            <person name="Bobe J."/>
            <person name="Guiguen Y."/>
        </authorList>
    </citation>
    <scope>NUCLEOTIDE SEQUENCE</scope>
    <source>
        <strain evidence="8">M-15738</strain>
        <tissue evidence="8">Blood</tissue>
    </source>
</reference>
<proteinExistence type="inferred from homology"/>
<gene>
    <name evidence="8" type="ORF">AALO_G00092760</name>
</gene>
<evidence type="ECO:0000256" key="7">
    <source>
        <dbReference type="RuleBase" id="RU361218"/>
    </source>
</evidence>
<keyword evidence="6" id="KW-1015">Disulfide bond</keyword>
<organism evidence="8 9">
    <name type="scientific">Alosa alosa</name>
    <name type="common">allis shad</name>
    <dbReference type="NCBI Taxonomy" id="278164"/>
    <lineage>
        <taxon>Eukaryota</taxon>
        <taxon>Metazoa</taxon>
        <taxon>Chordata</taxon>
        <taxon>Craniata</taxon>
        <taxon>Vertebrata</taxon>
        <taxon>Euteleostomi</taxon>
        <taxon>Actinopterygii</taxon>
        <taxon>Neopterygii</taxon>
        <taxon>Teleostei</taxon>
        <taxon>Clupei</taxon>
        <taxon>Clupeiformes</taxon>
        <taxon>Clupeoidei</taxon>
        <taxon>Clupeidae</taxon>
        <taxon>Alosa</taxon>
    </lineage>
</organism>
<protein>
    <recommendedName>
        <fullName evidence="7">Tetraspanin</fullName>
    </recommendedName>
</protein>
<keyword evidence="3 7" id="KW-0812">Transmembrane</keyword>
<dbReference type="Gene3D" id="1.10.1450.10">
    <property type="entry name" value="Tetraspanin"/>
    <property type="match status" value="1"/>
</dbReference>
<feature type="disulfide bond" evidence="6">
    <location>
        <begin position="155"/>
        <end position="200"/>
    </location>
</feature>
<feature type="transmembrane region" description="Helical" evidence="7">
    <location>
        <begin position="214"/>
        <end position="237"/>
    </location>
</feature>